<dbReference type="PROSITE" id="PS51257">
    <property type="entry name" value="PROKAR_LIPOPROTEIN"/>
    <property type="match status" value="1"/>
</dbReference>
<accession>A0A0L6VZQ3</accession>
<keyword evidence="3" id="KW-1185">Reference proteome</keyword>
<dbReference type="InterPro" id="IPR021493">
    <property type="entry name" value="DUF3147"/>
</dbReference>
<feature type="transmembrane region" description="Helical" evidence="1">
    <location>
        <begin position="38"/>
        <end position="57"/>
    </location>
</feature>
<evidence type="ECO:0000313" key="2">
    <source>
        <dbReference type="EMBL" id="KNZ68319.1"/>
    </source>
</evidence>
<keyword evidence="1" id="KW-1133">Transmembrane helix</keyword>
<evidence type="ECO:0000256" key="1">
    <source>
        <dbReference type="SAM" id="Phobius"/>
    </source>
</evidence>
<keyword evidence="1" id="KW-0472">Membrane</keyword>
<dbReference type="RefSeq" id="WP_052219077.1">
    <property type="nucleotide sequence ID" value="NZ_LGTE01000036.1"/>
</dbReference>
<feature type="transmembrane region" description="Helical" evidence="1">
    <location>
        <begin position="97"/>
        <end position="118"/>
    </location>
</feature>
<comment type="caution">
    <text evidence="2">The sequence shown here is derived from an EMBL/GenBank/DDBJ whole genome shotgun (WGS) entry which is preliminary data.</text>
</comment>
<evidence type="ECO:0000313" key="3">
    <source>
        <dbReference type="Proteomes" id="UP000037175"/>
    </source>
</evidence>
<dbReference type="EMBL" id="LGTE01000036">
    <property type="protein sequence ID" value="KNZ68319.1"/>
    <property type="molecule type" value="Genomic_DNA"/>
</dbReference>
<organism evidence="2 3">
    <name type="scientific">Thermincola ferriacetica</name>
    <dbReference type="NCBI Taxonomy" id="281456"/>
    <lineage>
        <taxon>Bacteria</taxon>
        <taxon>Bacillati</taxon>
        <taxon>Bacillota</taxon>
        <taxon>Clostridia</taxon>
        <taxon>Eubacteriales</taxon>
        <taxon>Thermincolaceae</taxon>
        <taxon>Thermincola</taxon>
    </lineage>
</organism>
<feature type="transmembrane region" description="Helical" evidence="1">
    <location>
        <begin position="12"/>
        <end position="32"/>
    </location>
</feature>
<dbReference type="Proteomes" id="UP000037175">
    <property type="component" value="Unassembled WGS sequence"/>
</dbReference>
<name>A0A0L6VZQ3_9FIRM</name>
<protein>
    <recommendedName>
        <fullName evidence="4">DUF3147 family protein</fullName>
    </recommendedName>
</protein>
<dbReference type="Pfam" id="PF11345">
    <property type="entry name" value="DUF3147"/>
    <property type="match status" value="1"/>
</dbReference>
<reference evidence="3" key="1">
    <citation type="submission" date="2015-07" db="EMBL/GenBank/DDBJ databases">
        <title>Complete Genome of Thermincola ferriacetica strain Z-0001T.</title>
        <authorList>
            <person name="Lusk B."/>
            <person name="Badalamenti J.P."/>
            <person name="Parameswaran P."/>
            <person name="Bond D.R."/>
            <person name="Torres C.I."/>
        </authorList>
    </citation>
    <scope>NUCLEOTIDE SEQUENCE [LARGE SCALE GENOMIC DNA]</scope>
    <source>
        <strain evidence="3">Z-0001</strain>
    </source>
</reference>
<feature type="transmembrane region" description="Helical" evidence="1">
    <location>
        <begin position="69"/>
        <end position="91"/>
    </location>
</feature>
<proteinExistence type="predicted"/>
<evidence type="ECO:0008006" key="4">
    <source>
        <dbReference type="Google" id="ProtNLM"/>
    </source>
</evidence>
<keyword evidence="1" id="KW-0812">Transmembrane</keyword>
<dbReference type="AlphaFoldDB" id="A0A0L6VZQ3"/>
<sequence length="132" mass="14254">MKSKLISDNLAEILTRFSLGGLAVVGCYLLSFVIPWKIVAGLFAAFPAVMIASVALTGRRDGDKMAGEVAQGAVAGMIGCALCVIAAIFFIRWTGKWLLGIGLSVPVWVISSMTVNRLQEKFYSIRMKRKAI</sequence>
<gene>
    <name evidence="2" type="ORF">Tfer_3147</name>
</gene>